<name>A0A0S4JUW5_BODSA</name>
<feature type="region of interest" description="Disordered" evidence="1">
    <location>
        <begin position="581"/>
        <end position="635"/>
    </location>
</feature>
<reference evidence="4" key="1">
    <citation type="submission" date="2015-09" db="EMBL/GenBank/DDBJ databases">
        <authorList>
            <consortium name="Pathogen Informatics"/>
        </authorList>
    </citation>
    <scope>NUCLEOTIDE SEQUENCE [LARGE SCALE GENOMIC DNA]</scope>
    <source>
        <strain evidence="4">Lake Konstanz</strain>
    </source>
</reference>
<feature type="region of interest" description="Disordered" evidence="1">
    <location>
        <begin position="1092"/>
        <end position="1144"/>
    </location>
</feature>
<feature type="compositionally biased region" description="Basic and acidic residues" evidence="1">
    <location>
        <begin position="890"/>
        <end position="900"/>
    </location>
</feature>
<dbReference type="Proteomes" id="UP000051952">
    <property type="component" value="Unassembled WGS sequence"/>
</dbReference>
<keyword evidence="4" id="KW-1185">Reference proteome</keyword>
<feature type="region of interest" description="Disordered" evidence="1">
    <location>
        <begin position="502"/>
        <end position="537"/>
    </location>
</feature>
<feature type="compositionally biased region" description="Low complexity" evidence="1">
    <location>
        <begin position="687"/>
        <end position="701"/>
    </location>
</feature>
<evidence type="ECO:0000313" key="4">
    <source>
        <dbReference type="Proteomes" id="UP000051952"/>
    </source>
</evidence>
<feature type="signal peptide" evidence="2">
    <location>
        <begin position="1"/>
        <end position="26"/>
    </location>
</feature>
<evidence type="ECO:0000313" key="3">
    <source>
        <dbReference type="EMBL" id="CUG94026.1"/>
    </source>
</evidence>
<organism evidence="3 4">
    <name type="scientific">Bodo saltans</name>
    <name type="common">Flagellated protozoan</name>
    <dbReference type="NCBI Taxonomy" id="75058"/>
    <lineage>
        <taxon>Eukaryota</taxon>
        <taxon>Discoba</taxon>
        <taxon>Euglenozoa</taxon>
        <taxon>Kinetoplastea</taxon>
        <taxon>Metakinetoplastina</taxon>
        <taxon>Eubodonida</taxon>
        <taxon>Bodonidae</taxon>
        <taxon>Bodo</taxon>
    </lineage>
</organism>
<dbReference type="VEuPathDB" id="TriTrypDB:BSAL_46125"/>
<dbReference type="EMBL" id="CYKH01002219">
    <property type="protein sequence ID" value="CUG94026.1"/>
    <property type="molecule type" value="Genomic_DNA"/>
</dbReference>
<feature type="compositionally biased region" description="Low complexity" evidence="1">
    <location>
        <begin position="526"/>
        <end position="536"/>
    </location>
</feature>
<feature type="compositionally biased region" description="Polar residues" evidence="1">
    <location>
        <begin position="1054"/>
        <end position="1065"/>
    </location>
</feature>
<dbReference type="AlphaFoldDB" id="A0A0S4JUW5"/>
<feature type="region of interest" description="Disordered" evidence="1">
    <location>
        <begin position="861"/>
        <end position="966"/>
    </location>
</feature>
<sequence>MSAARPTPTVAATIITSAAAAAAAAAQTTVPKVTPTVVASGKTSKKEKQSTMVQTVPSRPPTTIVHAMQEDPVPYSRKVLRPKPAGVLTASPLNPGKSVSIVGATSVTHYDRDSPPLSAARRPLLNSVDTIRDSVRISSSMEGRDTIRTSSQYSSPLYDSVVSSSLQRSDSSSSNIRIAFVDRNLASARRSAAAGSSTNRSSIDDALVTMMSDDSASSDSATMIREDSFGGGGSVRSTRSMRESFVDSYRSAAGGNNAQMDYGGKPKQLFDMFHRLCLRATNAIEHLENANTSDVASEPDVRKSGKKNNAVVEDVRDVMRLQHFIKVLTDDVRRLESIRKARAAKEKLMIRAKKIAAARRRMQQNKKLSIEEVEDEIGVTLSLSVKRRRGGGDDDIDDIEMDESFDEVGSHEGIDEDFIDDEWGDDDIHDAIDDDDEMLDEFDDGEESVGMIDDLDEEALAATTLVEAEEDLADYLLDNDVGDMLGGSPPAQLRLIRYGGAKQANDRRQDGLGASVPRAESDHPSTRSGSSSFYSSVEDDEELTLLDRRRATAAATSSMPRGEVFPVAAVEEDEALTRFGLERRGHRRSGGSASSHDSSIRSVASIRTSLQSGGTDSRHRGGSGQRSDEILLSPLKRGLSRKFTTAQLKNSKSMAAMLPRSQSIVAPPRHNKSQSPTISEEDSFVKSSASSNDADLASSHDPYSTPYTTCTTVDSSVEMAPMPKFASTAAEAAGSDKRKFIDRQKWMETEKRRRKALRTIAPLHTLSALYDPCESTPSGSHSSSNSNSAKKMKPVAAIPHRQGVISAPGTLHLDRDLIMGDGGMASEGSFAALSPMSLASPALLAGGGGDKITMLVGPDELQKFTSSTGPSTSRYSAPRHDDTDDESDASSDHSAADGHDAPSPPRGITQTPPPTLVNASGAPTTPLTLQGRMEGDIPPQETPLHSVEWSSQQHHRSGATGSHASASMQMLQGSLYRDGILMDASTALPLRPHVDVDRDQVRMEGQSPLVQHDSIEENRTAATQVMEYYVDDLVAIDAWKARQVAAIHEAFNTPGVQQNPQSSLQPDKDESAWGDEAAQHWAAVEALLESRFGKRAASRGSDSSRSYTTSDSDSSYTSTTDSMSEGCSSPISDSPKVLTDEKAV</sequence>
<evidence type="ECO:0000256" key="1">
    <source>
        <dbReference type="SAM" id="MobiDB-lite"/>
    </source>
</evidence>
<feature type="region of interest" description="Disordered" evidence="1">
    <location>
        <begin position="772"/>
        <end position="791"/>
    </location>
</feature>
<gene>
    <name evidence="3" type="ORF">BSAL_46125</name>
</gene>
<proteinExistence type="predicted"/>
<feature type="compositionally biased region" description="Polar residues" evidence="1">
    <location>
        <begin position="1123"/>
        <end position="1132"/>
    </location>
</feature>
<feature type="region of interest" description="Disordered" evidence="1">
    <location>
        <begin position="217"/>
        <end position="237"/>
    </location>
</feature>
<evidence type="ECO:0008006" key="5">
    <source>
        <dbReference type="Google" id="ProtNLM"/>
    </source>
</evidence>
<evidence type="ECO:0000256" key="2">
    <source>
        <dbReference type="SAM" id="SignalP"/>
    </source>
</evidence>
<feature type="chain" id="PRO_5006622753" description="GPI-anchored surface protein" evidence="2">
    <location>
        <begin position="27"/>
        <end position="1144"/>
    </location>
</feature>
<feature type="compositionally biased region" description="Low complexity" evidence="1">
    <location>
        <begin position="590"/>
        <end position="606"/>
    </location>
</feature>
<feature type="compositionally biased region" description="Low complexity" evidence="1">
    <location>
        <begin position="1098"/>
        <end position="1122"/>
    </location>
</feature>
<feature type="region of interest" description="Disordered" evidence="1">
    <location>
        <begin position="40"/>
        <end position="59"/>
    </location>
</feature>
<protein>
    <recommendedName>
        <fullName evidence="5">GPI-anchored surface protein</fullName>
    </recommendedName>
</protein>
<accession>A0A0S4JUW5</accession>
<feature type="region of interest" description="Disordered" evidence="1">
    <location>
        <begin position="661"/>
        <end position="707"/>
    </location>
</feature>
<feature type="region of interest" description="Disordered" evidence="1">
    <location>
        <begin position="1052"/>
        <end position="1076"/>
    </location>
</feature>
<keyword evidence="2" id="KW-0732">Signal</keyword>
<feature type="compositionally biased region" description="Low complexity" evidence="1">
    <location>
        <begin position="775"/>
        <end position="788"/>
    </location>
</feature>
<feature type="compositionally biased region" description="Polar residues" evidence="1">
    <location>
        <begin position="863"/>
        <end position="875"/>
    </location>
</feature>
<feature type="compositionally biased region" description="Polar residues" evidence="1">
    <location>
        <begin position="917"/>
        <end position="928"/>
    </location>
</feature>